<evidence type="ECO:0000313" key="4">
    <source>
        <dbReference type="Proteomes" id="UP000182829"/>
    </source>
</evidence>
<proteinExistence type="predicted"/>
<feature type="compositionally biased region" description="Polar residues" evidence="1">
    <location>
        <begin position="88"/>
        <end position="97"/>
    </location>
</feature>
<keyword evidence="2" id="KW-0812">Transmembrane</keyword>
<dbReference type="EMBL" id="FORO01000022">
    <property type="protein sequence ID" value="SFJ33150.1"/>
    <property type="molecule type" value="Genomic_DNA"/>
</dbReference>
<accession>A0A1I3QH94</accession>
<dbReference type="Proteomes" id="UP000182829">
    <property type="component" value="Unassembled WGS sequence"/>
</dbReference>
<evidence type="ECO:0000256" key="1">
    <source>
        <dbReference type="SAM" id="MobiDB-lite"/>
    </source>
</evidence>
<reference evidence="3 4" key="1">
    <citation type="submission" date="2016-10" db="EMBL/GenBank/DDBJ databases">
        <authorList>
            <person name="de Groot N.N."/>
        </authorList>
    </citation>
    <scope>NUCLEOTIDE SEQUENCE [LARGE SCALE GENOMIC DNA]</scope>
    <source>
        <strain evidence="3 4">SP2</strain>
    </source>
</reference>
<keyword evidence="2" id="KW-1133">Transmembrane helix</keyword>
<evidence type="ECO:0000256" key="2">
    <source>
        <dbReference type="SAM" id="Phobius"/>
    </source>
</evidence>
<feature type="transmembrane region" description="Helical" evidence="2">
    <location>
        <begin position="39"/>
        <end position="64"/>
    </location>
</feature>
<feature type="compositionally biased region" description="Polar residues" evidence="1">
    <location>
        <begin position="126"/>
        <end position="137"/>
    </location>
</feature>
<organism evidence="3 4">
    <name type="scientific">Natronobacterium gregoryi</name>
    <dbReference type="NCBI Taxonomy" id="44930"/>
    <lineage>
        <taxon>Archaea</taxon>
        <taxon>Methanobacteriati</taxon>
        <taxon>Methanobacteriota</taxon>
        <taxon>Stenosarchaea group</taxon>
        <taxon>Halobacteria</taxon>
        <taxon>Halobacteriales</taxon>
        <taxon>Natrialbaceae</taxon>
        <taxon>Natronobacterium</taxon>
    </lineage>
</organism>
<evidence type="ECO:0000313" key="3">
    <source>
        <dbReference type="EMBL" id="SFJ33150.1"/>
    </source>
</evidence>
<keyword evidence="2" id="KW-0472">Membrane</keyword>
<name>A0A1I3QH94_9EURY</name>
<feature type="region of interest" description="Disordered" evidence="1">
    <location>
        <begin position="75"/>
        <end position="137"/>
    </location>
</feature>
<gene>
    <name evidence="3" type="ORF">SAMN05443661_12245</name>
</gene>
<sequence length="137" mass="14847">MIDESISLVRVRYPTSTEREMSSAEGLFSRWRKRPASTVSLAAITPESVVTIAVLVAIGVGTYLRIVVEFEQLHAHNSSDDSTSTPSKTNCPSCGSRTTDDGTCDYCSESLADDAGKRDSSDDTATENNWSDETGWS</sequence>
<dbReference type="AlphaFoldDB" id="A0A1I3QH94"/>
<protein>
    <submittedName>
        <fullName evidence="3">Uncharacterized protein</fullName>
    </submittedName>
</protein>